<dbReference type="Proteomes" id="UP000182510">
    <property type="component" value="Chromosome"/>
</dbReference>
<evidence type="ECO:0000313" key="1">
    <source>
        <dbReference type="EMBL" id="APG59064.1"/>
    </source>
</evidence>
<dbReference type="AlphaFoldDB" id="A0A1L3J1R1"/>
<dbReference type="STRING" id="1913577.LPB144_00975"/>
<gene>
    <name evidence="1" type="ORF">LPB144_00975</name>
</gene>
<evidence type="ECO:0008006" key="3">
    <source>
        <dbReference type="Google" id="ProtNLM"/>
    </source>
</evidence>
<name>A0A1L3J1R1_9FLAO</name>
<dbReference type="KEGG" id="grl:LPB144_00975"/>
<dbReference type="EMBL" id="CP018153">
    <property type="protein sequence ID" value="APG59064.1"/>
    <property type="molecule type" value="Genomic_DNA"/>
</dbReference>
<sequence length="182" mass="20184">MMMSSSLWSQEKPIRVGVKLGFPNIVGANSEYVLPVAGNKLAPTLDFSTLKLDRFIDPDQASFRYLGGGLNYYFFKEGKGPYGHLGYGSFKFDLVTMEDEFEGRTATSSIDDSFNSLMMKVGAKWGKGFYFRPEVGLALSGIPDSLDKRYVFRDGSSATEKVELGTEMPKAWLFNIGFGVAF</sequence>
<accession>A0A1L3J1R1</accession>
<organism evidence="1 2">
    <name type="scientific">Christiangramia salexigens</name>
    <dbReference type="NCBI Taxonomy" id="1913577"/>
    <lineage>
        <taxon>Bacteria</taxon>
        <taxon>Pseudomonadati</taxon>
        <taxon>Bacteroidota</taxon>
        <taxon>Flavobacteriia</taxon>
        <taxon>Flavobacteriales</taxon>
        <taxon>Flavobacteriaceae</taxon>
        <taxon>Christiangramia</taxon>
    </lineage>
</organism>
<proteinExistence type="predicted"/>
<reference evidence="1 2" key="1">
    <citation type="submission" date="2016-11" db="EMBL/GenBank/DDBJ databases">
        <title>Gramella sp. LPB0144 isolated from marine environment.</title>
        <authorList>
            <person name="Kim E."/>
            <person name="Yi H."/>
        </authorList>
    </citation>
    <scope>NUCLEOTIDE SEQUENCE [LARGE SCALE GENOMIC DNA]</scope>
    <source>
        <strain evidence="1 2">LPB0144</strain>
    </source>
</reference>
<keyword evidence="2" id="KW-1185">Reference proteome</keyword>
<evidence type="ECO:0000313" key="2">
    <source>
        <dbReference type="Proteomes" id="UP000182510"/>
    </source>
</evidence>
<protein>
    <recommendedName>
        <fullName evidence="3">Outer membrane protein beta-barrel domain-containing protein</fullName>
    </recommendedName>
</protein>